<organism evidence="6 7">
    <name type="scientific">Marinicella litoralis</name>
    <dbReference type="NCBI Taxonomy" id="644220"/>
    <lineage>
        <taxon>Bacteria</taxon>
        <taxon>Pseudomonadati</taxon>
        <taxon>Pseudomonadota</taxon>
        <taxon>Gammaproteobacteria</taxon>
        <taxon>Lysobacterales</taxon>
        <taxon>Marinicellaceae</taxon>
        <taxon>Marinicella</taxon>
    </lineage>
</organism>
<dbReference type="EC" id="2.7.7.65" evidence="2"/>
<dbReference type="PANTHER" id="PTHR45138">
    <property type="entry name" value="REGULATORY COMPONENTS OF SENSORY TRANSDUCTION SYSTEM"/>
    <property type="match status" value="1"/>
</dbReference>
<feature type="transmembrane region" description="Helical" evidence="4">
    <location>
        <begin position="82"/>
        <end position="105"/>
    </location>
</feature>
<dbReference type="InterPro" id="IPR043128">
    <property type="entry name" value="Rev_trsase/Diguanyl_cyclase"/>
</dbReference>
<evidence type="ECO:0000256" key="3">
    <source>
        <dbReference type="ARBA" id="ARBA00034247"/>
    </source>
</evidence>
<sequence>MNIVPQTNQRQPIKQSILLKYMHYFSLYIVISVAMFYTISAYYKPLKHIDWSLVSIYSILAFMSYHFFVINDLNARKMNGRAMAIGFFLAYIGISIVASSFVFVIPDQRAWFVAGLLLFTGYLLSGIGLLKWAKYHKQVKKVMLHESLTDELTGLFNRRAFAVNANRELAFSVQSESDFSVMMIDIDDFKLINDRYGHTIGDEILVQISQIFDKYKGDSDSLYRWGGEEFVVLMPVTGLFEANKVANKIVSKVAENTFIADQSLKLNLTVSIGVAQWVRGESIVKNTLDRADKALYKAKATGKNAVVVADYKEDSHKPPIAEGASRQVSINQ</sequence>
<dbReference type="GO" id="GO:0043709">
    <property type="term" value="P:cell adhesion involved in single-species biofilm formation"/>
    <property type="evidence" value="ECO:0007669"/>
    <property type="project" value="TreeGrafter"/>
</dbReference>
<dbReference type="EMBL" id="SNZB01000007">
    <property type="protein sequence ID" value="TDR16830.1"/>
    <property type="molecule type" value="Genomic_DNA"/>
</dbReference>
<protein>
    <recommendedName>
        <fullName evidence="2">diguanylate cyclase</fullName>
        <ecNumber evidence="2">2.7.7.65</ecNumber>
    </recommendedName>
</protein>
<feature type="transmembrane region" description="Helical" evidence="4">
    <location>
        <begin position="49"/>
        <end position="70"/>
    </location>
</feature>
<dbReference type="NCBIfam" id="TIGR00254">
    <property type="entry name" value="GGDEF"/>
    <property type="match status" value="1"/>
</dbReference>
<dbReference type="GO" id="GO:0052621">
    <property type="term" value="F:diguanylate cyclase activity"/>
    <property type="evidence" value="ECO:0007669"/>
    <property type="project" value="UniProtKB-EC"/>
</dbReference>
<comment type="cofactor">
    <cofactor evidence="1">
        <name>Mg(2+)</name>
        <dbReference type="ChEBI" id="CHEBI:18420"/>
    </cofactor>
</comment>
<feature type="transmembrane region" description="Helical" evidence="4">
    <location>
        <begin position="21"/>
        <end position="43"/>
    </location>
</feature>
<feature type="transmembrane region" description="Helical" evidence="4">
    <location>
        <begin position="111"/>
        <end position="133"/>
    </location>
</feature>
<name>A0A4R6XG97_9GAMM</name>
<dbReference type="PROSITE" id="PS50887">
    <property type="entry name" value="GGDEF"/>
    <property type="match status" value="1"/>
</dbReference>
<dbReference type="AlphaFoldDB" id="A0A4R6XG97"/>
<keyword evidence="4" id="KW-0812">Transmembrane</keyword>
<evidence type="ECO:0000256" key="2">
    <source>
        <dbReference type="ARBA" id="ARBA00012528"/>
    </source>
</evidence>
<dbReference type="InterPro" id="IPR029787">
    <property type="entry name" value="Nucleotide_cyclase"/>
</dbReference>
<dbReference type="Pfam" id="PF00990">
    <property type="entry name" value="GGDEF"/>
    <property type="match status" value="1"/>
</dbReference>
<dbReference type="InterPro" id="IPR000160">
    <property type="entry name" value="GGDEF_dom"/>
</dbReference>
<dbReference type="GO" id="GO:0005886">
    <property type="term" value="C:plasma membrane"/>
    <property type="evidence" value="ECO:0007669"/>
    <property type="project" value="TreeGrafter"/>
</dbReference>
<feature type="domain" description="GGDEF" evidence="5">
    <location>
        <begin position="177"/>
        <end position="311"/>
    </location>
</feature>
<proteinExistence type="predicted"/>
<dbReference type="SMART" id="SM00267">
    <property type="entry name" value="GGDEF"/>
    <property type="match status" value="1"/>
</dbReference>
<keyword evidence="4" id="KW-1133">Transmembrane helix</keyword>
<dbReference type="Proteomes" id="UP000295724">
    <property type="component" value="Unassembled WGS sequence"/>
</dbReference>
<dbReference type="CDD" id="cd01949">
    <property type="entry name" value="GGDEF"/>
    <property type="match status" value="1"/>
</dbReference>
<dbReference type="FunFam" id="3.30.70.270:FF:000001">
    <property type="entry name" value="Diguanylate cyclase domain protein"/>
    <property type="match status" value="1"/>
</dbReference>
<dbReference type="GO" id="GO:1902201">
    <property type="term" value="P:negative regulation of bacterial-type flagellum-dependent cell motility"/>
    <property type="evidence" value="ECO:0007669"/>
    <property type="project" value="TreeGrafter"/>
</dbReference>
<evidence type="ECO:0000256" key="1">
    <source>
        <dbReference type="ARBA" id="ARBA00001946"/>
    </source>
</evidence>
<dbReference type="Gene3D" id="3.30.70.270">
    <property type="match status" value="1"/>
</dbReference>
<dbReference type="InterPro" id="IPR050469">
    <property type="entry name" value="Diguanylate_Cyclase"/>
</dbReference>
<gene>
    <name evidence="6" type="ORF">C8D91_2737</name>
</gene>
<dbReference type="PANTHER" id="PTHR45138:SF9">
    <property type="entry name" value="DIGUANYLATE CYCLASE DGCM-RELATED"/>
    <property type="match status" value="1"/>
</dbReference>
<evidence type="ECO:0000256" key="4">
    <source>
        <dbReference type="SAM" id="Phobius"/>
    </source>
</evidence>
<evidence type="ECO:0000259" key="5">
    <source>
        <dbReference type="PROSITE" id="PS50887"/>
    </source>
</evidence>
<comment type="caution">
    <text evidence="6">The sequence shown here is derived from an EMBL/GenBank/DDBJ whole genome shotgun (WGS) entry which is preliminary data.</text>
</comment>
<dbReference type="SUPFAM" id="SSF55073">
    <property type="entry name" value="Nucleotide cyclase"/>
    <property type="match status" value="1"/>
</dbReference>
<dbReference type="OrthoDB" id="5296913at2"/>
<reference evidence="6 7" key="1">
    <citation type="submission" date="2019-03" db="EMBL/GenBank/DDBJ databases">
        <title>Genomic Encyclopedia of Type Strains, Phase IV (KMG-IV): sequencing the most valuable type-strain genomes for metagenomic binning, comparative biology and taxonomic classification.</title>
        <authorList>
            <person name="Goeker M."/>
        </authorList>
    </citation>
    <scope>NUCLEOTIDE SEQUENCE [LARGE SCALE GENOMIC DNA]</scope>
    <source>
        <strain evidence="6 7">DSM 25488</strain>
    </source>
</reference>
<accession>A0A4R6XG97</accession>
<evidence type="ECO:0000313" key="7">
    <source>
        <dbReference type="Proteomes" id="UP000295724"/>
    </source>
</evidence>
<keyword evidence="7" id="KW-1185">Reference proteome</keyword>
<keyword evidence="4" id="KW-0472">Membrane</keyword>
<comment type="catalytic activity">
    <reaction evidence="3">
        <text>2 GTP = 3',3'-c-di-GMP + 2 diphosphate</text>
        <dbReference type="Rhea" id="RHEA:24898"/>
        <dbReference type="ChEBI" id="CHEBI:33019"/>
        <dbReference type="ChEBI" id="CHEBI:37565"/>
        <dbReference type="ChEBI" id="CHEBI:58805"/>
        <dbReference type="EC" id="2.7.7.65"/>
    </reaction>
</comment>
<dbReference type="RefSeq" id="WP_099019986.1">
    <property type="nucleotide sequence ID" value="NZ_NIHB01000005.1"/>
</dbReference>
<evidence type="ECO:0000313" key="6">
    <source>
        <dbReference type="EMBL" id="TDR16830.1"/>
    </source>
</evidence>